<dbReference type="AlphaFoldDB" id="A0A9Q0GZJ4"/>
<dbReference type="PANTHER" id="PTHR10460:SF0">
    <property type="entry name" value="ABELSON INTERACTING PROTEIN, ISOFORM D"/>
    <property type="match status" value="1"/>
</dbReference>
<sequence>MEQLRPENPVMTFDEAYMERSKSFVKALQELKNLRPQLYSAAEYCEKSYLHSEQKQMVLDNLKDYAVRALVNAVDHLGTVAYKLNDIFEQQTSDVSTLELKLSCLNQQILTCQIYTDKEGLKQQQLLTFIRRHHKHYILPKSINKKVQFSPQIQNDARQMHILARPRIHPSGNPASKTLSWHLASETTSTLTGTQNALTGIKSPKATGTTPGVFQLGDADDAVSFKSSAAHLQKASGAPASGAVLQTFGVRRRDYSEGSKQLTAFKSFDNPGRRETITFAALLNNRILPLHVQLLVFVFNVLSTRWRTCSMQRSL</sequence>
<proteinExistence type="inferred from homology"/>
<dbReference type="PANTHER" id="PTHR10460">
    <property type="entry name" value="ABL INTERACTOR FAMILY MEMBER"/>
    <property type="match status" value="1"/>
</dbReference>
<organism evidence="3 4">
    <name type="scientific">Protea cynaroides</name>
    <dbReference type="NCBI Taxonomy" id="273540"/>
    <lineage>
        <taxon>Eukaryota</taxon>
        <taxon>Viridiplantae</taxon>
        <taxon>Streptophyta</taxon>
        <taxon>Embryophyta</taxon>
        <taxon>Tracheophyta</taxon>
        <taxon>Spermatophyta</taxon>
        <taxon>Magnoliopsida</taxon>
        <taxon>Proteales</taxon>
        <taxon>Proteaceae</taxon>
        <taxon>Protea</taxon>
    </lineage>
</organism>
<evidence type="ECO:0000256" key="2">
    <source>
        <dbReference type="ARBA" id="ARBA00025223"/>
    </source>
</evidence>
<name>A0A9Q0GZJ4_9MAGN</name>
<protein>
    <recommendedName>
        <fullName evidence="5">Protein ABIL1</fullName>
    </recommendedName>
</protein>
<evidence type="ECO:0000313" key="3">
    <source>
        <dbReference type="EMBL" id="KAJ4957127.1"/>
    </source>
</evidence>
<comment type="caution">
    <text evidence="3">The sequence shown here is derived from an EMBL/GenBank/DDBJ whole genome shotgun (WGS) entry which is preliminary data.</text>
</comment>
<evidence type="ECO:0000256" key="1">
    <source>
        <dbReference type="ARBA" id="ARBA00010020"/>
    </source>
</evidence>
<comment type="similarity">
    <text evidence="1">Belongs to the ABI family.</text>
</comment>
<gene>
    <name evidence="3" type="ORF">NE237_013910</name>
</gene>
<accession>A0A9Q0GZJ4</accession>
<dbReference type="OrthoDB" id="5971719at2759"/>
<evidence type="ECO:0000313" key="4">
    <source>
        <dbReference type="Proteomes" id="UP001141806"/>
    </source>
</evidence>
<reference evidence="3" key="1">
    <citation type="journal article" date="2023" name="Plant J.">
        <title>The genome of the king protea, Protea cynaroides.</title>
        <authorList>
            <person name="Chang J."/>
            <person name="Duong T.A."/>
            <person name="Schoeman C."/>
            <person name="Ma X."/>
            <person name="Roodt D."/>
            <person name="Barker N."/>
            <person name="Li Z."/>
            <person name="Van de Peer Y."/>
            <person name="Mizrachi E."/>
        </authorList>
    </citation>
    <scope>NUCLEOTIDE SEQUENCE</scope>
    <source>
        <tissue evidence="3">Young leaves</tissue>
    </source>
</reference>
<keyword evidence="4" id="KW-1185">Reference proteome</keyword>
<dbReference type="Proteomes" id="UP001141806">
    <property type="component" value="Unassembled WGS sequence"/>
</dbReference>
<dbReference type="Gene3D" id="6.10.140.1620">
    <property type="match status" value="1"/>
</dbReference>
<dbReference type="InterPro" id="IPR028457">
    <property type="entry name" value="ABI"/>
</dbReference>
<evidence type="ECO:0008006" key="5">
    <source>
        <dbReference type="Google" id="ProtNLM"/>
    </source>
</evidence>
<dbReference type="EMBL" id="JAMYWD010000011">
    <property type="protein sequence ID" value="KAJ4957127.1"/>
    <property type="molecule type" value="Genomic_DNA"/>
</dbReference>
<comment type="function">
    <text evidence="2">Involved in regulation of actin and microtubule organization. Part of a WAVE complex that activates the Arp2/3 complex.</text>
</comment>